<comment type="caution">
    <text evidence="2">The sequence shown here is derived from an EMBL/GenBank/DDBJ whole genome shotgun (WGS) entry which is preliminary data.</text>
</comment>
<gene>
    <name evidence="2" type="ORF">GMARGA_LOCUS17346</name>
</gene>
<feature type="region of interest" description="Disordered" evidence="1">
    <location>
        <begin position="183"/>
        <end position="230"/>
    </location>
</feature>
<evidence type="ECO:0000313" key="3">
    <source>
        <dbReference type="Proteomes" id="UP000789901"/>
    </source>
</evidence>
<name>A0ABN7VDI7_GIGMA</name>
<dbReference type="EMBL" id="CAJVQB010013087">
    <property type="protein sequence ID" value="CAG8759855.1"/>
    <property type="molecule type" value="Genomic_DNA"/>
</dbReference>
<reference evidence="2 3" key="1">
    <citation type="submission" date="2021-06" db="EMBL/GenBank/DDBJ databases">
        <authorList>
            <person name="Kallberg Y."/>
            <person name="Tangrot J."/>
            <person name="Rosling A."/>
        </authorList>
    </citation>
    <scope>NUCLEOTIDE SEQUENCE [LARGE SCALE GENOMIC DNA]</scope>
    <source>
        <strain evidence="2 3">120-4 pot B 10/14</strain>
    </source>
</reference>
<feature type="compositionally biased region" description="Basic and acidic residues" evidence="1">
    <location>
        <begin position="208"/>
        <end position="229"/>
    </location>
</feature>
<organism evidence="2 3">
    <name type="scientific">Gigaspora margarita</name>
    <dbReference type="NCBI Taxonomy" id="4874"/>
    <lineage>
        <taxon>Eukaryota</taxon>
        <taxon>Fungi</taxon>
        <taxon>Fungi incertae sedis</taxon>
        <taxon>Mucoromycota</taxon>
        <taxon>Glomeromycotina</taxon>
        <taxon>Glomeromycetes</taxon>
        <taxon>Diversisporales</taxon>
        <taxon>Gigasporaceae</taxon>
        <taxon>Gigaspora</taxon>
    </lineage>
</organism>
<evidence type="ECO:0000256" key="1">
    <source>
        <dbReference type="SAM" id="MobiDB-lite"/>
    </source>
</evidence>
<evidence type="ECO:0000313" key="2">
    <source>
        <dbReference type="EMBL" id="CAG8759855.1"/>
    </source>
</evidence>
<sequence>KMPQWFQKLEQTVLENKITRSIKEAFIQVDKINKTQIKQSGKEIPNKKMHILEWEETNKKNLSHNSPLRSSIVPTSKILKVKENEVEDVKKEESFEHLTLCEVDEARWLEEEFLIENQIWSNLDTVVRKRMTIENLYTNLTSSKTRFLGSEPRNLTISTSNLTLGNGDYQKIAKWKKQIDINPKKKKMKKVNSESSEEKKKKNSIGKGIDKGGEGNHIKESRTNPEDKRWKIKCGIGSKKKWDRRALIFPTTSD</sequence>
<dbReference type="Proteomes" id="UP000789901">
    <property type="component" value="Unassembled WGS sequence"/>
</dbReference>
<feature type="non-terminal residue" evidence="2">
    <location>
        <position position="1"/>
    </location>
</feature>
<accession>A0ABN7VDI7</accession>
<protein>
    <submittedName>
        <fullName evidence="2">23172_t:CDS:1</fullName>
    </submittedName>
</protein>
<keyword evidence="3" id="KW-1185">Reference proteome</keyword>
<proteinExistence type="predicted"/>